<keyword evidence="2 4" id="KW-0547">Nucleotide-binding</keyword>
<reference evidence="6 7" key="1">
    <citation type="submission" date="2018-03" db="EMBL/GenBank/DDBJ databases">
        <title>Ahniella affigens gen. nov., sp. nov., a gammaproteobacterium isolated from sandy soil near a stream.</title>
        <authorList>
            <person name="Ko Y."/>
            <person name="Kim J.-H."/>
        </authorList>
    </citation>
    <scope>NUCLEOTIDE SEQUENCE [LARGE SCALE GENOMIC DNA]</scope>
    <source>
        <strain evidence="6 7">D13</strain>
    </source>
</reference>
<dbReference type="NCBIfam" id="TIGR02727">
    <property type="entry name" value="MTHFS_bact"/>
    <property type="match status" value="1"/>
</dbReference>
<keyword evidence="5" id="KW-0460">Magnesium</keyword>
<evidence type="ECO:0000256" key="2">
    <source>
        <dbReference type="ARBA" id="ARBA00022741"/>
    </source>
</evidence>
<comment type="catalytic activity">
    <reaction evidence="5">
        <text>(6S)-5-formyl-5,6,7,8-tetrahydrofolate + ATP = (6R)-5,10-methenyltetrahydrofolate + ADP + phosphate</text>
        <dbReference type="Rhea" id="RHEA:10488"/>
        <dbReference type="ChEBI" id="CHEBI:30616"/>
        <dbReference type="ChEBI" id="CHEBI:43474"/>
        <dbReference type="ChEBI" id="CHEBI:57455"/>
        <dbReference type="ChEBI" id="CHEBI:57457"/>
        <dbReference type="ChEBI" id="CHEBI:456216"/>
        <dbReference type="EC" id="6.3.3.2"/>
    </reaction>
</comment>
<name>A0A2P1PTQ1_9GAMM</name>
<dbReference type="RefSeq" id="WP_106892120.1">
    <property type="nucleotide sequence ID" value="NZ_CP027860.1"/>
</dbReference>
<dbReference type="GO" id="GO:0035999">
    <property type="term" value="P:tetrahydrofolate interconversion"/>
    <property type="evidence" value="ECO:0007669"/>
    <property type="project" value="TreeGrafter"/>
</dbReference>
<dbReference type="GO" id="GO:0009396">
    <property type="term" value="P:folic acid-containing compound biosynthetic process"/>
    <property type="evidence" value="ECO:0007669"/>
    <property type="project" value="TreeGrafter"/>
</dbReference>
<feature type="binding site" evidence="4">
    <location>
        <begin position="6"/>
        <end position="10"/>
    </location>
    <ligand>
        <name>ATP</name>
        <dbReference type="ChEBI" id="CHEBI:30616"/>
    </ligand>
</feature>
<evidence type="ECO:0000313" key="7">
    <source>
        <dbReference type="Proteomes" id="UP000241074"/>
    </source>
</evidence>
<evidence type="ECO:0000256" key="4">
    <source>
        <dbReference type="PIRSR" id="PIRSR006806-1"/>
    </source>
</evidence>
<dbReference type="Pfam" id="PF01812">
    <property type="entry name" value="5-FTHF_cyc-lig"/>
    <property type="match status" value="1"/>
</dbReference>
<accession>A0A2P1PTQ1</accession>
<reference evidence="6 7" key="2">
    <citation type="submission" date="2018-03" db="EMBL/GenBank/DDBJ databases">
        <authorList>
            <person name="Keele B.F."/>
        </authorList>
    </citation>
    <scope>NUCLEOTIDE SEQUENCE [LARGE SCALE GENOMIC DNA]</scope>
    <source>
        <strain evidence="6 7">D13</strain>
    </source>
</reference>
<gene>
    <name evidence="6" type="ORF">C7S18_13805</name>
</gene>
<dbReference type="GO" id="GO:0005524">
    <property type="term" value="F:ATP binding"/>
    <property type="evidence" value="ECO:0007669"/>
    <property type="project" value="UniProtKB-KW"/>
</dbReference>
<dbReference type="InterPro" id="IPR002698">
    <property type="entry name" value="FTHF_cligase"/>
</dbReference>
<keyword evidence="3 4" id="KW-0067">ATP-binding</keyword>
<keyword evidence="5" id="KW-0479">Metal-binding</keyword>
<feature type="binding site" evidence="4">
    <location>
        <position position="57"/>
    </location>
    <ligand>
        <name>substrate</name>
    </ligand>
</feature>
<sequence length="194" mass="21114">MSTDDRATLRRQMRAKLRAFAPEVRMRAAAGVARQLDQTGWLKPGLKVAGFWSLPYELPMLIAQVGIEKAGAQYFLPILHADQTLRFARFKAGDAVRVNRFGIPEPLATESACTAADLDVILMPLTAFDRQGNRLGSGGGWYDRTLAGSTAPRRVGVAYAAQEVPALVPAAWDVPLHHVLTEQTCLACQPFSAP</sequence>
<dbReference type="EC" id="6.3.3.2" evidence="5"/>
<evidence type="ECO:0000256" key="1">
    <source>
        <dbReference type="ARBA" id="ARBA00010638"/>
    </source>
</evidence>
<dbReference type="GO" id="GO:0030272">
    <property type="term" value="F:5-formyltetrahydrofolate cyclo-ligase activity"/>
    <property type="evidence" value="ECO:0007669"/>
    <property type="project" value="UniProtKB-EC"/>
</dbReference>
<evidence type="ECO:0000256" key="5">
    <source>
        <dbReference type="RuleBase" id="RU361279"/>
    </source>
</evidence>
<comment type="cofactor">
    <cofactor evidence="5">
        <name>Mg(2+)</name>
        <dbReference type="ChEBI" id="CHEBI:18420"/>
    </cofactor>
</comment>
<dbReference type="PANTHER" id="PTHR23407:SF1">
    <property type="entry name" value="5-FORMYLTETRAHYDROFOLATE CYCLO-LIGASE"/>
    <property type="match status" value="1"/>
</dbReference>
<evidence type="ECO:0000256" key="3">
    <source>
        <dbReference type="ARBA" id="ARBA00022840"/>
    </source>
</evidence>
<dbReference type="OrthoDB" id="9801938at2"/>
<feature type="binding site" evidence="4">
    <location>
        <begin position="134"/>
        <end position="142"/>
    </location>
    <ligand>
        <name>ATP</name>
        <dbReference type="ChEBI" id="CHEBI:30616"/>
    </ligand>
</feature>
<evidence type="ECO:0000313" key="6">
    <source>
        <dbReference type="EMBL" id="AVP98200.1"/>
    </source>
</evidence>
<dbReference type="InterPro" id="IPR037171">
    <property type="entry name" value="NagB/RpiA_transferase-like"/>
</dbReference>
<dbReference type="PIRSF" id="PIRSF006806">
    <property type="entry name" value="FTHF_cligase"/>
    <property type="match status" value="1"/>
</dbReference>
<dbReference type="KEGG" id="xba:C7S18_13805"/>
<dbReference type="AlphaFoldDB" id="A0A2P1PTQ1"/>
<dbReference type="InterPro" id="IPR024185">
    <property type="entry name" value="FTHF_cligase-like_sf"/>
</dbReference>
<dbReference type="PANTHER" id="PTHR23407">
    <property type="entry name" value="ATPASE INHIBITOR/5-FORMYLTETRAHYDROFOLATE CYCLO-LIGASE"/>
    <property type="match status" value="1"/>
</dbReference>
<dbReference type="Proteomes" id="UP000241074">
    <property type="component" value="Chromosome"/>
</dbReference>
<dbReference type="EMBL" id="CP027860">
    <property type="protein sequence ID" value="AVP98200.1"/>
    <property type="molecule type" value="Genomic_DNA"/>
</dbReference>
<keyword evidence="6" id="KW-0436">Ligase</keyword>
<keyword evidence="7" id="KW-1185">Reference proteome</keyword>
<organism evidence="6 7">
    <name type="scientific">Ahniella affigens</name>
    <dbReference type="NCBI Taxonomy" id="2021234"/>
    <lineage>
        <taxon>Bacteria</taxon>
        <taxon>Pseudomonadati</taxon>
        <taxon>Pseudomonadota</taxon>
        <taxon>Gammaproteobacteria</taxon>
        <taxon>Lysobacterales</taxon>
        <taxon>Rhodanobacteraceae</taxon>
        <taxon>Ahniella</taxon>
    </lineage>
</organism>
<comment type="similarity">
    <text evidence="1 5">Belongs to the 5-formyltetrahydrofolate cyclo-ligase family.</text>
</comment>
<dbReference type="GO" id="GO:0046872">
    <property type="term" value="F:metal ion binding"/>
    <property type="evidence" value="ECO:0007669"/>
    <property type="project" value="UniProtKB-KW"/>
</dbReference>
<dbReference type="Gene3D" id="3.40.50.10420">
    <property type="entry name" value="NagB/RpiA/CoA transferase-like"/>
    <property type="match status" value="1"/>
</dbReference>
<protein>
    <recommendedName>
        <fullName evidence="5">5-formyltetrahydrofolate cyclo-ligase</fullName>
        <ecNumber evidence="5">6.3.3.2</ecNumber>
    </recommendedName>
</protein>
<proteinExistence type="inferred from homology"/>
<dbReference type="SUPFAM" id="SSF100950">
    <property type="entry name" value="NagB/RpiA/CoA transferase-like"/>
    <property type="match status" value="1"/>
</dbReference>